<organism evidence="1 2">
    <name type="scientific">Halorhabdus utahensis (strain DSM 12940 / JCM 11049 / AX-2)</name>
    <dbReference type="NCBI Taxonomy" id="519442"/>
    <lineage>
        <taxon>Archaea</taxon>
        <taxon>Methanobacteriati</taxon>
        <taxon>Methanobacteriota</taxon>
        <taxon>Stenosarchaea group</taxon>
        <taxon>Halobacteria</taxon>
        <taxon>Halobacteriales</taxon>
        <taxon>Haloarculaceae</taxon>
        <taxon>Halorhabdus</taxon>
    </lineage>
</organism>
<proteinExistence type="predicted"/>
<accession>C7NN73</accession>
<dbReference type="Proteomes" id="UP000002071">
    <property type="component" value="Chromosome"/>
</dbReference>
<dbReference type="GeneID" id="54763365"/>
<evidence type="ECO:0000313" key="2">
    <source>
        <dbReference type="Proteomes" id="UP000002071"/>
    </source>
</evidence>
<sequence length="45" mass="4711">MATTEMLSLLALAALPALALLGLAGKYLLGWMQEGYESAEGQANK</sequence>
<gene>
    <name evidence="1" type="ordered locus">Huta_1297</name>
</gene>
<dbReference type="AlphaFoldDB" id="C7NN73"/>
<name>C7NN73_HALUD</name>
<keyword evidence="2" id="KW-1185">Reference proteome</keyword>
<dbReference type="EMBL" id="CP001687">
    <property type="protein sequence ID" value="ACV11473.1"/>
    <property type="molecule type" value="Genomic_DNA"/>
</dbReference>
<dbReference type="HOGENOM" id="CLU_3194434_0_0_2"/>
<reference evidence="1 2" key="1">
    <citation type="journal article" date="2009" name="Stand. Genomic Sci.">
        <title>Complete genome sequence of Halorhabdus utahensis type strain (AX-2).</title>
        <authorList>
            <person name="Anderson I."/>
            <person name="Tindall B.J."/>
            <person name="Pomrenke H."/>
            <person name="Goker M."/>
            <person name="Lapidus A."/>
            <person name="Nolan M."/>
            <person name="Copeland A."/>
            <person name="Glavina Del Rio T."/>
            <person name="Chen F."/>
            <person name="Tice H."/>
            <person name="Cheng J.F."/>
            <person name="Lucas S."/>
            <person name="Chertkov O."/>
            <person name="Bruce D."/>
            <person name="Brettin T."/>
            <person name="Detter J.C."/>
            <person name="Han C."/>
            <person name="Goodwin L."/>
            <person name="Land M."/>
            <person name="Hauser L."/>
            <person name="Chang Y.J."/>
            <person name="Jeffries C.D."/>
            <person name="Pitluck S."/>
            <person name="Pati A."/>
            <person name="Mavromatis K."/>
            <person name="Ivanova N."/>
            <person name="Ovchinnikova G."/>
            <person name="Chen A."/>
            <person name="Palaniappan K."/>
            <person name="Chain P."/>
            <person name="Rohde M."/>
            <person name="Bristow J."/>
            <person name="Eisen J.A."/>
            <person name="Markowitz V."/>
            <person name="Hugenholtz P."/>
            <person name="Kyrpides N.C."/>
            <person name="Klenk H.P."/>
        </authorList>
    </citation>
    <scope>NUCLEOTIDE SEQUENCE [LARGE SCALE GENOMIC DNA]</scope>
    <source>
        <strain evidence="2">DSM 12940 / JCM 11049 / AX-2</strain>
    </source>
</reference>
<protein>
    <submittedName>
        <fullName evidence="1">Uncharacterized protein</fullName>
    </submittedName>
</protein>
<dbReference type="KEGG" id="hut:Huta_1297"/>
<evidence type="ECO:0000313" key="1">
    <source>
        <dbReference type="EMBL" id="ACV11473.1"/>
    </source>
</evidence>
<dbReference type="RefSeq" id="WP_015789047.1">
    <property type="nucleotide sequence ID" value="NC_013158.1"/>
</dbReference>